<dbReference type="InterPro" id="IPR004638">
    <property type="entry name" value="EmrB-like"/>
</dbReference>
<dbReference type="GO" id="GO:0005886">
    <property type="term" value="C:plasma membrane"/>
    <property type="evidence" value="ECO:0007669"/>
    <property type="project" value="UniProtKB-SubCell"/>
</dbReference>
<keyword evidence="10" id="KW-1185">Reference proteome</keyword>
<comment type="caution">
    <text evidence="9">The sequence shown here is derived from an EMBL/GenBank/DDBJ whole genome shotgun (WGS) entry which is preliminary data.</text>
</comment>
<evidence type="ECO:0000256" key="3">
    <source>
        <dbReference type="ARBA" id="ARBA00022475"/>
    </source>
</evidence>
<evidence type="ECO:0000313" key="9">
    <source>
        <dbReference type="EMBL" id="NFV78753.1"/>
    </source>
</evidence>
<feature type="transmembrane region" description="Helical" evidence="7">
    <location>
        <begin position="209"/>
        <end position="229"/>
    </location>
</feature>
<feature type="transmembrane region" description="Helical" evidence="7">
    <location>
        <begin position="279"/>
        <end position="304"/>
    </location>
</feature>
<keyword evidence="5 7" id="KW-1133">Transmembrane helix</keyword>
<dbReference type="PANTHER" id="PTHR23501:SF51">
    <property type="entry name" value="MULTIDRUG RESISTANCE PROTEIN B"/>
    <property type="match status" value="1"/>
</dbReference>
<keyword evidence="3" id="KW-1003">Cell membrane</keyword>
<dbReference type="InterPro" id="IPR020846">
    <property type="entry name" value="MFS_dom"/>
</dbReference>
<protein>
    <submittedName>
        <fullName evidence="9">DHA2 family efflux MFS transporter permease subunit</fullName>
    </submittedName>
</protein>
<sequence>MTHIDRTSIPPDQRVVTTRDWIGFYAMVVGMFMAILDIQIVASSLSQIQAGISASADEVSWVQTAYLIAEVVMIPLSGWLARVLSTRWLFFASCVTFTIASALCAMAWSVESMIVLRGIQGFLGGAMIPLVFSTSYILFPPRMQAGVSVIIGLTATMAPTLGPTLGGYLTDLWSWHWLFLINVVPGTIVAFVVLAFVNIDRPRLELLKGFDLAGVVFIALFLGSMQYVLEEGPREDWFEDPTIAVFTVVMVVAGIAFLWRELTCDHPVVDLRAFADRNFLVGCVFSFIIGIGLYGSVYVIPLYLGRVQGYSSIDIGLTMMVTGLFQFLSAPLAGNLARHMDLRAMLGIGLGLFGTGLWLNSHLTSEWGYWDLFLPQAVRGLSLMFCMVPINAVALGHLPPNKVQNASGLYNLMRNTGGAVGLAAITTMVSNRIDLHMSRLGESLTQANLEAVTRLESMSSRYATLIPGDPDQAALRALYNITRQQATTLSYGDVLLVMSMVFAFGLLLMPFVHKVGHPSAAGGGGH</sequence>
<dbReference type="CDD" id="cd17503">
    <property type="entry name" value="MFS_LmrB_MDR_like"/>
    <property type="match status" value="1"/>
</dbReference>
<proteinExistence type="predicted"/>
<accession>A0A7C9UX24</accession>
<dbReference type="RefSeq" id="WP_163673970.1">
    <property type="nucleotide sequence ID" value="NZ_JAAIYP010000004.1"/>
</dbReference>
<evidence type="ECO:0000256" key="7">
    <source>
        <dbReference type="SAM" id="Phobius"/>
    </source>
</evidence>
<feature type="transmembrane region" description="Helical" evidence="7">
    <location>
        <begin position="88"/>
        <end position="108"/>
    </location>
</feature>
<dbReference type="Proteomes" id="UP000480684">
    <property type="component" value="Unassembled WGS sequence"/>
</dbReference>
<evidence type="ECO:0000256" key="5">
    <source>
        <dbReference type="ARBA" id="ARBA00022989"/>
    </source>
</evidence>
<keyword evidence="4 7" id="KW-0812">Transmembrane</keyword>
<feature type="transmembrane region" description="Helical" evidence="7">
    <location>
        <begin position="310"/>
        <end position="330"/>
    </location>
</feature>
<evidence type="ECO:0000256" key="2">
    <source>
        <dbReference type="ARBA" id="ARBA00022448"/>
    </source>
</evidence>
<keyword evidence="6 7" id="KW-0472">Membrane</keyword>
<feature type="transmembrane region" description="Helical" evidence="7">
    <location>
        <begin position="241"/>
        <end position="259"/>
    </location>
</feature>
<dbReference type="PANTHER" id="PTHR23501">
    <property type="entry name" value="MAJOR FACILITATOR SUPERFAMILY"/>
    <property type="match status" value="1"/>
</dbReference>
<feature type="domain" description="Major facilitator superfamily (MFS) profile" evidence="8">
    <location>
        <begin position="23"/>
        <end position="517"/>
    </location>
</feature>
<dbReference type="AlphaFoldDB" id="A0A7C9UX24"/>
<feature type="transmembrane region" description="Helical" evidence="7">
    <location>
        <begin position="342"/>
        <end position="360"/>
    </location>
</feature>
<dbReference type="Gene3D" id="1.20.1250.20">
    <property type="entry name" value="MFS general substrate transporter like domains"/>
    <property type="match status" value="1"/>
</dbReference>
<dbReference type="InterPro" id="IPR036259">
    <property type="entry name" value="MFS_trans_sf"/>
</dbReference>
<feature type="transmembrane region" description="Helical" evidence="7">
    <location>
        <begin position="61"/>
        <end position="81"/>
    </location>
</feature>
<comment type="subcellular location">
    <subcellularLocation>
        <location evidence="1">Cell membrane</location>
        <topology evidence="1">Multi-pass membrane protein</topology>
    </subcellularLocation>
</comment>
<dbReference type="GO" id="GO:0022857">
    <property type="term" value="F:transmembrane transporter activity"/>
    <property type="evidence" value="ECO:0007669"/>
    <property type="project" value="InterPro"/>
</dbReference>
<reference evidence="9 10" key="1">
    <citation type="submission" date="2020-02" db="EMBL/GenBank/DDBJ databases">
        <authorList>
            <person name="Dziuba M."/>
            <person name="Kuznetsov B."/>
            <person name="Mardanov A."/>
            <person name="Ravin N."/>
            <person name="Grouzdev D."/>
        </authorList>
    </citation>
    <scope>NUCLEOTIDE SEQUENCE [LARGE SCALE GENOMIC DNA]</scope>
    <source>
        <strain evidence="9 10">SpK</strain>
    </source>
</reference>
<feature type="transmembrane region" description="Helical" evidence="7">
    <location>
        <begin position="114"/>
        <end position="139"/>
    </location>
</feature>
<keyword evidence="2" id="KW-0813">Transport</keyword>
<feature type="transmembrane region" description="Helical" evidence="7">
    <location>
        <begin position="380"/>
        <end position="398"/>
    </location>
</feature>
<feature type="transmembrane region" description="Helical" evidence="7">
    <location>
        <begin position="491"/>
        <end position="512"/>
    </location>
</feature>
<evidence type="ECO:0000256" key="1">
    <source>
        <dbReference type="ARBA" id="ARBA00004651"/>
    </source>
</evidence>
<feature type="transmembrane region" description="Helical" evidence="7">
    <location>
        <begin position="175"/>
        <end position="197"/>
    </location>
</feature>
<organism evidence="9 10">
    <name type="scientific">Magnetospirillum aberrantis SpK</name>
    <dbReference type="NCBI Taxonomy" id="908842"/>
    <lineage>
        <taxon>Bacteria</taxon>
        <taxon>Pseudomonadati</taxon>
        <taxon>Pseudomonadota</taxon>
        <taxon>Alphaproteobacteria</taxon>
        <taxon>Rhodospirillales</taxon>
        <taxon>Rhodospirillaceae</taxon>
        <taxon>Magnetospirillum</taxon>
    </lineage>
</organism>
<dbReference type="PROSITE" id="PS50850">
    <property type="entry name" value="MFS"/>
    <property type="match status" value="1"/>
</dbReference>
<dbReference type="NCBIfam" id="TIGR00711">
    <property type="entry name" value="efflux_EmrB"/>
    <property type="match status" value="1"/>
</dbReference>
<dbReference type="EMBL" id="JAAIYP010000004">
    <property type="protein sequence ID" value="NFV78753.1"/>
    <property type="molecule type" value="Genomic_DNA"/>
</dbReference>
<name>A0A7C9UX24_9PROT</name>
<evidence type="ECO:0000256" key="6">
    <source>
        <dbReference type="ARBA" id="ARBA00023136"/>
    </source>
</evidence>
<evidence type="ECO:0000313" key="10">
    <source>
        <dbReference type="Proteomes" id="UP000480684"/>
    </source>
</evidence>
<evidence type="ECO:0000256" key="4">
    <source>
        <dbReference type="ARBA" id="ARBA00022692"/>
    </source>
</evidence>
<dbReference type="Pfam" id="PF07690">
    <property type="entry name" value="MFS_1"/>
    <property type="match status" value="1"/>
</dbReference>
<dbReference type="InterPro" id="IPR011701">
    <property type="entry name" value="MFS"/>
</dbReference>
<dbReference type="SUPFAM" id="SSF103473">
    <property type="entry name" value="MFS general substrate transporter"/>
    <property type="match status" value="1"/>
</dbReference>
<dbReference type="Gene3D" id="1.20.1720.10">
    <property type="entry name" value="Multidrug resistance protein D"/>
    <property type="match status" value="1"/>
</dbReference>
<evidence type="ECO:0000259" key="8">
    <source>
        <dbReference type="PROSITE" id="PS50850"/>
    </source>
</evidence>
<feature type="transmembrane region" description="Helical" evidence="7">
    <location>
        <begin position="21"/>
        <end position="41"/>
    </location>
</feature>
<gene>
    <name evidence="9" type="ORF">G4223_01300</name>
</gene>
<feature type="transmembrane region" description="Helical" evidence="7">
    <location>
        <begin position="146"/>
        <end position="169"/>
    </location>
</feature>